<keyword evidence="12" id="KW-1185">Reference proteome</keyword>
<feature type="compositionally biased region" description="Polar residues" evidence="10">
    <location>
        <begin position="1"/>
        <end position="10"/>
    </location>
</feature>
<evidence type="ECO:0000256" key="10">
    <source>
        <dbReference type="SAM" id="MobiDB-lite"/>
    </source>
</evidence>
<dbReference type="Pfam" id="PF07575">
    <property type="entry name" value="Nucleopor_Nup85"/>
    <property type="match status" value="1"/>
</dbReference>
<feature type="region of interest" description="Disordered" evidence="10">
    <location>
        <begin position="1"/>
        <end position="166"/>
    </location>
</feature>
<dbReference type="AlphaFoldDB" id="A0A1E3NJP4"/>
<evidence type="ECO:0000256" key="7">
    <source>
        <dbReference type="ARBA" id="ARBA00023132"/>
    </source>
</evidence>
<evidence type="ECO:0000313" key="12">
    <source>
        <dbReference type="Proteomes" id="UP000094455"/>
    </source>
</evidence>
<evidence type="ECO:0000256" key="3">
    <source>
        <dbReference type="ARBA" id="ARBA00022448"/>
    </source>
</evidence>
<comment type="function">
    <text evidence="9">Functions as a component of the nuclear pore complex (NPC).</text>
</comment>
<protein>
    <recommendedName>
        <fullName evidence="9">Nuclear pore complex protein Nup85</fullName>
    </recommendedName>
</protein>
<keyword evidence="5 9" id="KW-0653">Protein transport</keyword>
<feature type="compositionally biased region" description="Basic and acidic residues" evidence="10">
    <location>
        <begin position="150"/>
        <end position="166"/>
    </location>
</feature>
<keyword evidence="9" id="KW-0472">Membrane</keyword>
<organism evidence="11 12">
    <name type="scientific">Pichia membranifaciens NRRL Y-2026</name>
    <dbReference type="NCBI Taxonomy" id="763406"/>
    <lineage>
        <taxon>Eukaryota</taxon>
        <taxon>Fungi</taxon>
        <taxon>Dikarya</taxon>
        <taxon>Ascomycota</taxon>
        <taxon>Saccharomycotina</taxon>
        <taxon>Pichiomycetes</taxon>
        <taxon>Pichiales</taxon>
        <taxon>Pichiaceae</taxon>
        <taxon>Pichia</taxon>
    </lineage>
</organism>
<gene>
    <name evidence="11" type="ORF">PICMEDRAFT_128767</name>
</gene>
<proteinExistence type="inferred from homology"/>
<dbReference type="Proteomes" id="UP000094455">
    <property type="component" value="Unassembled WGS sequence"/>
</dbReference>
<evidence type="ECO:0000313" key="11">
    <source>
        <dbReference type="EMBL" id="ODQ46362.1"/>
    </source>
</evidence>
<dbReference type="GeneID" id="30176668"/>
<dbReference type="PANTHER" id="PTHR13373">
    <property type="entry name" value="FROUNT PROTEIN-RELATED"/>
    <property type="match status" value="1"/>
</dbReference>
<feature type="compositionally biased region" description="Polar residues" evidence="10">
    <location>
        <begin position="129"/>
        <end position="149"/>
    </location>
</feature>
<dbReference type="GO" id="GO:0006406">
    <property type="term" value="P:mRNA export from nucleus"/>
    <property type="evidence" value="ECO:0007669"/>
    <property type="project" value="TreeGrafter"/>
</dbReference>
<dbReference type="InterPro" id="IPR011502">
    <property type="entry name" value="Nucleoporin_Nup85"/>
</dbReference>
<reference evidence="11 12" key="1">
    <citation type="journal article" date="2016" name="Proc. Natl. Acad. Sci. U.S.A.">
        <title>Comparative genomics of biotechnologically important yeasts.</title>
        <authorList>
            <person name="Riley R."/>
            <person name="Haridas S."/>
            <person name="Wolfe K.H."/>
            <person name="Lopes M.R."/>
            <person name="Hittinger C.T."/>
            <person name="Goeker M."/>
            <person name="Salamov A.A."/>
            <person name="Wisecaver J.H."/>
            <person name="Long T.M."/>
            <person name="Calvey C.H."/>
            <person name="Aerts A.L."/>
            <person name="Barry K.W."/>
            <person name="Choi C."/>
            <person name="Clum A."/>
            <person name="Coughlan A.Y."/>
            <person name="Deshpande S."/>
            <person name="Douglass A.P."/>
            <person name="Hanson S.J."/>
            <person name="Klenk H.-P."/>
            <person name="LaButti K.M."/>
            <person name="Lapidus A."/>
            <person name="Lindquist E.A."/>
            <person name="Lipzen A.M."/>
            <person name="Meier-Kolthoff J.P."/>
            <person name="Ohm R.A."/>
            <person name="Otillar R.P."/>
            <person name="Pangilinan J.L."/>
            <person name="Peng Y."/>
            <person name="Rokas A."/>
            <person name="Rosa C.A."/>
            <person name="Scheuner C."/>
            <person name="Sibirny A.A."/>
            <person name="Slot J.C."/>
            <person name="Stielow J.B."/>
            <person name="Sun H."/>
            <person name="Kurtzman C.P."/>
            <person name="Blackwell M."/>
            <person name="Grigoriev I.V."/>
            <person name="Jeffries T.W."/>
        </authorList>
    </citation>
    <scope>NUCLEOTIDE SEQUENCE [LARGE SCALE GENOMIC DNA]</scope>
    <source>
        <strain evidence="11 12">NRRL Y-2026</strain>
    </source>
</reference>
<keyword evidence="7 9" id="KW-0906">Nuclear pore complex</keyword>
<comment type="subunit">
    <text evidence="9">Component of the nuclear pore complex (NPC).</text>
</comment>
<evidence type="ECO:0000256" key="4">
    <source>
        <dbReference type="ARBA" id="ARBA00022816"/>
    </source>
</evidence>
<evidence type="ECO:0000256" key="1">
    <source>
        <dbReference type="ARBA" id="ARBA00004567"/>
    </source>
</evidence>
<dbReference type="STRING" id="763406.A0A1E3NJP4"/>
<sequence length="919" mass="104787">MEDQGNQKPFSFSFGKDDGKPTPSFSFNAQNQSNSNKPSLFSFGSAPEKNDSKKPNGFGFNSSNFSIPVKSMAANPPTERLNFSSETAVPNNTLPSIPPASKLRSMTSNSEKQPKSFQGFDFGAKKQEPTTQEVNPANSTEGNLISNETIKNDTTDENHKQQKEKENDFLKSYQVPSAESFIHEDDDLVDNDDDKAEEFYDMDIDEKTNLPIRRLNYEEDAKSRLSKGEHLKFAVSSKTEQGMLFVTEAEDKVAAKSSSQSNFKKEKTKLFPFELIPQLDQSSEYRTFLNNLYKEFEPLLKDRKYKHYLEPENDEYMQIGVVSTIKHNREERQIFLRKLMSFTLNYLQTLIKEKMTSDFGSFSDQWVVNYEEIINVLYLLNALHFGSEDETIVLFQQWIERIEIQPDDELLASVFQDSDKPYQNMAFWSTYVKKLLLRCSFSQLVNDLNASQYEELKDSDNELFLLVEDFISLIESYDPVLFSSDVSAFLRWKKVAVELREAANNVYAKNVMIHSELLELLSILAGSSHTIDDSSSSWYECFVGHFVYQMPSKKLIPEYIENALEIDTYEKPLGGIESWDSICVELFRGKYLTVIASLEALDKSIGTFVAVLMEASGLLERYSKDIPGDNVIDKRIASKGISSNIDRMVEDLALTYLNSQELFAIGVGILVSVGSNKSREILSEMLPTYEIKDSDDLEWVLSVCSKLKLTQTLRTIQQMQGERFYEKRLIPNALSCFAESSLPEKVVSTVWRLFEDALVNGGLDAGLASQLFDSDLSKNNTILRQSLSPLYTLYQLLRQDRPDDHGKWFRRLHALLEFAYLPGFYKCGLLLLVFDNLNKGVFDMANLVALIESINRYEMDLRRDTDLLSKSASFYSLLVHSRPAPAETAYPATLSELLFSVRRGIAMDVSFTFLDDTIY</sequence>
<dbReference type="OrthoDB" id="17644at2759"/>
<feature type="compositionally biased region" description="Polar residues" evidence="10">
    <location>
        <begin position="81"/>
        <end position="95"/>
    </location>
</feature>
<comment type="similarity">
    <text evidence="2 9">Belongs to the nucleoporin Nup85 family.</text>
</comment>
<evidence type="ECO:0000256" key="9">
    <source>
        <dbReference type="RuleBase" id="RU365073"/>
    </source>
</evidence>
<dbReference type="GO" id="GO:0006606">
    <property type="term" value="P:protein import into nucleus"/>
    <property type="evidence" value="ECO:0007669"/>
    <property type="project" value="TreeGrafter"/>
</dbReference>
<dbReference type="RefSeq" id="XP_019017475.1">
    <property type="nucleotide sequence ID" value="XM_019159981.1"/>
</dbReference>
<comment type="subcellular location">
    <subcellularLocation>
        <location evidence="1 9">Nucleus</location>
        <location evidence="1 9">Nuclear pore complex</location>
    </subcellularLocation>
</comment>
<evidence type="ECO:0000256" key="5">
    <source>
        <dbReference type="ARBA" id="ARBA00022927"/>
    </source>
</evidence>
<feature type="compositionally biased region" description="Low complexity" evidence="10">
    <location>
        <begin position="24"/>
        <end position="36"/>
    </location>
</feature>
<dbReference type="GO" id="GO:0031965">
    <property type="term" value="C:nuclear membrane"/>
    <property type="evidence" value="ECO:0007669"/>
    <property type="project" value="UniProtKB-UniRule"/>
</dbReference>
<dbReference type="GO" id="GO:0045893">
    <property type="term" value="P:positive regulation of DNA-templated transcription"/>
    <property type="evidence" value="ECO:0007669"/>
    <property type="project" value="TreeGrafter"/>
</dbReference>
<dbReference type="PANTHER" id="PTHR13373:SF21">
    <property type="entry name" value="NUCLEAR PORE COMPLEX PROTEIN NUP85"/>
    <property type="match status" value="1"/>
</dbReference>
<evidence type="ECO:0000256" key="8">
    <source>
        <dbReference type="ARBA" id="ARBA00023242"/>
    </source>
</evidence>
<name>A0A1E3NJP4_9ASCO</name>
<keyword evidence="6 9" id="KW-0811">Translocation</keyword>
<keyword evidence="8 9" id="KW-0539">Nucleus</keyword>
<dbReference type="GO" id="GO:0031080">
    <property type="term" value="C:nuclear pore outer ring"/>
    <property type="evidence" value="ECO:0007669"/>
    <property type="project" value="TreeGrafter"/>
</dbReference>
<dbReference type="EMBL" id="KV454003">
    <property type="protein sequence ID" value="ODQ46362.1"/>
    <property type="molecule type" value="Genomic_DNA"/>
</dbReference>
<evidence type="ECO:0000256" key="6">
    <source>
        <dbReference type="ARBA" id="ARBA00023010"/>
    </source>
</evidence>
<dbReference type="GO" id="GO:0017056">
    <property type="term" value="F:structural constituent of nuclear pore"/>
    <property type="evidence" value="ECO:0007669"/>
    <property type="project" value="TreeGrafter"/>
</dbReference>
<keyword evidence="3 9" id="KW-0813">Transport</keyword>
<accession>A0A1E3NJP4</accession>
<evidence type="ECO:0000256" key="2">
    <source>
        <dbReference type="ARBA" id="ARBA00005573"/>
    </source>
</evidence>
<keyword evidence="4 9" id="KW-0509">mRNA transport</keyword>